<dbReference type="EMBL" id="MT143813">
    <property type="protein sequence ID" value="QJB02899.1"/>
    <property type="molecule type" value="Genomic_DNA"/>
</dbReference>
<gene>
    <name evidence="1" type="ORF">MM171B01032_0010</name>
</gene>
<name>A0A6M3MCL7_9ZZZZ</name>
<organism evidence="1">
    <name type="scientific">viral metagenome</name>
    <dbReference type="NCBI Taxonomy" id="1070528"/>
    <lineage>
        <taxon>unclassified sequences</taxon>
        <taxon>metagenomes</taxon>
        <taxon>organismal metagenomes</taxon>
    </lineage>
</organism>
<evidence type="ECO:0000313" key="1">
    <source>
        <dbReference type="EMBL" id="QJB02899.1"/>
    </source>
</evidence>
<accession>A0A6M3MCL7</accession>
<keyword evidence="1" id="KW-0808">Transferase</keyword>
<sequence>MNILLVSHYDNGGQLQQLSNALNKYTNHDAIHLNYKSSFLDYDVDINASDYRNEELKKLISDKDFFIFSEFVPPKFKNLGIKITRKNTIFRCFGTATREKLTEYRTFWKDNFITFASGGFDNTIHPYLGFCAYHIPNLYDFSVFPKPNRNRPIRICQAPTKLEKKSTREVVDTLKRLEADFGIEPVIIHGRSWKETLEIKTKCHITIDQFKFGPYASSAIESMYLGHTVVSRLSPFVRSMHPDIPIVQAELNTLYDVIKGLLFDSNSIDVIGEKGHEYAKREHEAKTNIAKWDYLIQWVTGGFQ</sequence>
<protein>
    <submittedName>
        <fullName evidence="1">Putative glycosyltransferase</fullName>
    </submittedName>
</protein>
<dbReference type="AlphaFoldDB" id="A0A6M3MCL7"/>
<reference evidence="1" key="1">
    <citation type="submission" date="2020-03" db="EMBL/GenBank/DDBJ databases">
        <title>The deep terrestrial virosphere.</title>
        <authorList>
            <person name="Holmfeldt K."/>
            <person name="Nilsson E."/>
            <person name="Simone D."/>
            <person name="Lopez-Fernandez M."/>
            <person name="Wu X."/>
            <person name="de Brujin I."/>
            <person name="Lundin D."/>
            <person name="Andersson A."/>
            <person name="Bertilsson S."/>
            <person name="Dopson M."/>
        </authorList>
    </citation>
    <scope>NUCLEOTIDE SEQUENCE</scope>
    <source>
        <strain evidence="1">MM171B01032</strain>
    </source>
</reference>
<dbReference type="GO" id="GO:0016740">
    <property type="term" value="F:transferase activity"/>
    <property type="evidence" value="ECO:0007669"/>
    <property type="project" value="UniProtKB-KW"/>
</dbReference>
<proteinExistence type="predicted"/>